<feature type="transmembrane region" description="Helical" evidence="1">
    <location>
        <begin position="45"/>
        <end position="72"/>
    </location>
</feature>
<evidence type="ECO:0000256" key="1">
    <source>
        <dbReference type="SAM" id="Phobius"/>
    </source>
</evidence>
<keyword evidence="1" id="KW-1133">Transmembrane helix</keyword>
<reference evidence="3" key="1">
    <citation type="journal article" date="2019" name="Int. J. Syst. Evol. Microbiol.">
        <title>The Global Catalogue of Microorganisms (GCM) 10K type strain sequencing project: providing services to taxonomists for standard genome sequencing and annotation.</title>
        <authorList>
            <consortium name="The Broad Institute Genomics Platform"/>
            <consortium name="The Broad Institute Genome Sequencing Center for Infectious Disease"/>
            <person name="Wu L."/>
            <person name="Ma J."/>
        </authorList>
    </citation>
    <scope>NUCLEOTIDE SEQUENCE [LARGE SCALE GENOMIC DNA]</scope>
    <source>
        <strain evidence="3">CGMCC 4.7641</strain>
    </source>
</reference>
<organism evidence="2 3">
    <name type="scientific">Amycolatopsis silviterrae</name>
    <dbReference type="NCBI Taxonomy" id="1656914"/>
    <lineage>
        <taxon>Bacteria</taxon>
        <taxon>Bacillati</taxon>
        <taxon>Actinomycetota</taxon>
        <taxon>Actinomycetes</taxon>
        <taxon>Pseudonocardiales</taxon>
        <taxon>Pseudonocardiaceae</taxon>
        <taxon>Amycolatopsis</taxon>
    </lineage>
</organism>
<feature type="transmembrane region" description="Helical" evidence="1">
    <location>
        <begin position="93"/>
        <end position="115"/>
    </location>
</feature>
<accession>A0ABW5H3C9</accession>
<keyword evidence="1" id="KW-0812">Transmembrane</keyword>
<keyword evidence="3" id="KW-1185">Reference proteome</keyword>
<comment type="caution">
    <text evidence="2">The sequence shown here is derived from an EMBL/GenBank/DDBJ whole genome shotgun (WGS) entry which is preliminary data.</text>
</comment>
<protein>
    <submittedName>
        <fullName evidence="2">Uncharacterized protein</fullName>
    </submittedName>
</protein>
<proteinExistence type="predicted"/>
<evidence type="ECO:0000313" key="2">
    <source>
        <dbReference type="EMBL" id="MFD2467773.1"/>
    </source>
</evidence>
<keyword evidence="1" id="KW-0472">Membrane</keyword>
<evidence type="ECO:0000313" key="3">
    <source>
        <dbReference type="Proteomes" id="UP001597483"/>
    </source>
</evidence>
<name>A0ABW5H3C9_9PSEU</name>
<feature type="transmembrane region" description="Helical" evidence="1">
    <location>
        <begin position="12"/>
        <end position="33"/>
    </location>
</feature>
<sequence length="161" mass="16347">MSDTGQVRLPGIAVRVIVAGDVLLGTGALMAIAEPSGPGVNFGAGAFFLLGLGVAGAGLLLGIAAAVVWLRGKKGDRQPPAPLLPWQERLRRLTTTAIGLCTIGAVVLGAGPLFFRGAPGTGFERDIPVFLVGIGISGAGLLAGVPPALYWWSKRRAGVGR</sequence>
<dbReference type="EMBL" id="JBHUKS010000006">
    <property type="protein sequence ID" value="MFD2467773.1"/>
    <property type="molecule type" value="Genomic_DNA"/>
</dbReference>
<dbReference type="RefSeq" id="WP_378302799.1">
    <property type="nucleotide sequence ID" value="NZ_JBHUKS010000006.1"/>
</dbReference>
<feature type="transmembrane region" description="Helical" evidence="1">
    <location>
        <begin position="127"/>
        <end position="152"/>
    </location>
</feature>
<dbReference type="Proteomes" id="UP001597483">
    <property type="component" value="Unassembled WGS sequence"/>
</dbReference>
<gene>
    <name evidence="2" type="ORF">ACFSVL_10235</name>
</gene>